<dbReference type="Pfam" id="PF02163">
    <property type="entry name" value="Peptidase_M50"/>
    <property type="match status" value="1"/>
</dbReference>
<dbReference type="SMART" id="SM00228">
    <property type="entry name" value="PDZ"/>
    <property type="match status" value="1"/>
</dbReference>
<keyword evidence="4 13" id="KW-0645">Protease</keyword>
<dbReference type="AlphaFoldDB" id="A0A317D6H4"/>
<dbReference type="InterPro" id="IPR041489">
    <property type="entry name" value="PDZ_6"/>
</dbReference>
<evidence type="ECO:0000256" key="2">
    <source>
        <dbReference type="ARBA" id="ARBA00004141"/>
    </source>
</evidence>
<comment type="similarity">
    <text evidence="3">Belongs to the peptidase M50B family.</text>
</comment>
<keyword evidence="6" id="KW-0378">Hydrolase</keyword>
<evidence type="ECO:0000256" key="9">
    <source>
        <dbReference type="ARBA" id="ARBA00023049"/>
    </source>
</evidence>
<evidence type="ECO:0000256" key="10">
    <source>
        <dbReference type="ARBA" id="ARBA00023136"/>
    </source>
</evidence>
<feature type="transmembrane region" description="Helical" evidence="11">
    <location>
        <begin position="323"/>
        <end position="344"/>
    </location>
</feature>
<keyword evidence="8 11" id="KW-1133">Transmembrane helix</keyword>
<dbReference type="InterPro" id="IPR004387">
    <property type="entry name" value="Pept_M50_Zn"/>
</dbReference>
<dbReference type="InterPro" id="IPR008915">
    <property type="entry name" value="Peptidase_M50"/>
</dbReference>
<keyword evidence="10 11" id="KW-0472">Membrane</keyword>
<sequence>MANLLGVVLFALAILISVSLHEAGHMLTAKAFGMKVTRYFVGFGPTLWSFRRGETEYGVKGIPLGGFCKIVGMTPQDDDVDPADEPRAMWRYPVWKRTIVMSAGSITHFALALVALWVIAMSAGLPNPDFPSTEQEFRAQPAVVSLAPCVVVENANRACQAGDPASPAAKAQLRDGDRITAVNGRPVSSWGDMLDVVRGTKPGTATVEYVRDGTPATATVDLASVQRPPLDDPKGATAAVSALGVALQPSTPARLTYGPVGAFGATADFTGTMAVETVHAMQRIPQKVPALWTAITGGERDVDTPISVVGASRLGGEAVENNAWLIFFMLFVSLNFFIGVFNLLPLLPLDGGHIAIAWFERARSWLFARLGRPDPGRVDYLKLMPITYAVILIGGVFTLLTITADVVNPITLFPR</sequence>
<dbReference type="Pfam" id="PF17820">
    <property type="entry name" value="PDZ_6"/>
    <property type="match status" value="1"/>
</dbReference>
<feature type="transmembrane region" description="Helical" evidence="11">
    <location>
        <begin position="99"/>
        <end position="120"/>
    </location>
</feature>
<dbReference type="InterPro" id="IPR036034">
    <property type="entry name" value="PDZ_sf"/>
</dbReference>
<evidence type="ECO:0000256" key="3">
    <source>
        <dbReference type="ARBA" id="ARBA00007931"/>
    </source>
</evidence>
<reference evidence="13 14" key="1">
    <citation type="submission" date="2018-05" db="EMBL/GenBank/DDBJ databases">
        <title>Micromonosporas from Atacama Desert.</title>
        <authorList>
            <person name="Carro L."/>
            <person name="Golinska P."/>
            <person name="Klenk H.-P."/>
            <person name="Goodfellow M."/>
        </authorList>
    </citation>
    <scope>NUCLEOTIDE SEQUENCE [LARGE SCALE GENOMIC DNA]</scope>
    <source>
        <strain evidence="13 14">4G51</strain>
    </source>
</reference>
<dbReference type="GO" id="GO:0016020">
    <property type="term" value="C:membrane"/>
    <property type="evidence" value="ECO:0007669"/>
    <property type="project" value="UniProtKB-SubCell"/>
</dbReference>
<feature type="transmembrane region" description="Helical" evidence="11">
    <location>
        <begin position="386"/>
        <end position="407"/>
    </location>
</feature>
<evidence type="ECO:0000256" key="7">
    <source>
        <dbReference type="ARBA" id="ARBA00022833"/>
    </source>
</evidence>
<name>A0A317D6H4_9ACTN</name>
<comment type="subcellular location">
    <subcellularLocation>
        <location evidence="2">Membrane</location>
        <topology evidence="2">Multi-pass membrane protein</topology>
    </subcellularLocation>
</comment>
<comment type="cofactor">
    <cofactor evidence="1">
        <name>Zn(2+)</name>
        <dbReference type="ChEBI" id="CHEBI:29105"/>
    </cofactor>
</comment>
<evidence type="ECO:0000256" key="11">
    <source>
        <dbReference type="SAM" id="Phobius"/>
    </source>
</evidence>
<dbReference type="PANTHER" id="PTHR42837:SF2">
    <property type="entry name" value="MEMBRANE METALLOPROTEASE ARASP2, CHLOROPLASTIC-RELATED"/>
    <property type="match status" value="1"/>
</dbReference>
<dbReference type="Gene3D" id="2.30.42.10">
    <property type="match status" value="1"/>
</dbReference>
<gene>
    <name evidence="13" type="ORF">DKT69_30055</name>
</gene>
<dbReference type="PANTHER" id="PTHR42837">
    <property type="entry name" value="REGULATOR OF SIGMA-E PROTEASE RSEP"/>
    <property type="match status" value="1"/>
</dbReference>
<comment type="caution">
    <text evidence="13">The sequence shown here is derived from an EMBL/GenBank/DDBJ whole genome shotgun (WGS) entry which is preliminary data.</text>
</comment>
<dbReference type="GO" id="GO:0004222">
    <property type="term" value="F:metalloendopeptidase activity"/>
    <property type="evidence" value="ECO:0007669"/>
    <property type="project" value="InterPro"/>
</dbReference>
<protein>
    <submittedName>
        <fullName evidence="13">Zinc metalloprotease</fullName>
    </submittedName>
</protein>
<dbReference type="OrthoDB" id="9782003at2"/>
<feature type="domain" description="PDZ" evidence="12">
    <location>
        <begin position="140"/>
        <end position="213"/>
    </location>
</feature>
<dbReference type="GO" id="GO:0006508">
    <property type="term" value="P:proteolysis"/>
    <property type="evidence" value="ECO:0007669"/>
    <property type="project" value="UniProtKB-KW"/>
</dbReference>
<evidence type="ECO:0000313" key="13">
    <source>
        <dbReference type="EMBL" id="PWR09892.1"/>
    </source>
</evidence>
<evidence type="ECO:0000313" key="14">
    <source>
        <dbReference type="Proteomes" id="UP000246050"/>
    </source>
</evidence>
<accession>A0A317D6H4</accession>
<dbReference type="SUPFAM" id="SSF50156">
    <property type="entry name" value="PDZ domain-like"/>
    <property type="match status" value="1"/>
</dbReference>
<dbReference type="InterPro" id="IPR001478">
    <property type="entry name" value="PDZ"/>
</dbReference>
<proteinExistence type="inferred from homology"/>
<evidence type="ECO:0000256" key="1">
    <source>
        <dbReference type="ARBA" id="ARBA00001947"/>
    </source>
</evidence>
<dbReference type="EMBL" id="QGKS01000378">
    <property type="protein sequence ID" value="PWR09892.1"/>
    <property type="molecule type" value="Genomic_DNA"/>
</dbReference>
<organism evidence="13 14">
    <name type="scientific">Micromonospora sicca</name>
    <dbReference type="NCBI Taxonomy" id="2202420"/>
    <lineage>
        <taxon>Bacteria</taxon>
        <taxon>Bacillati</taxon>
        <taxon>Actinomycetota</taxon>
        <taxon>Actinomycetes</taxon>
        <taxon>Micromonosporales</taxon>
        <taxon>Micromonosporaceae</taxon>
        <taxon>Micromonospora</taxon>
    </lineage>
</organism>
<keyword evidence="5 11" id="KW-0812">Transmembrane</keyword>
<evidence type="ECO:0000256" key="4">
    <source>
        <dbReference type="ARBA" id="ARBA00022670"/>
    </source>
</evidence>
<dbReference type="RefSeq" id="WP_109804824.1">
    <property type="nucleotide sequence ID" value="NZ_QGKS01000378.1"/>
</dbReference>
<dbReference type="CDD" id="cd06163">
    <property type="entry name" value="S2P-M50_PDZ_RseP-like"/>
    <property type="match status" value="1"/>
</dbReference>
<evidence type="ECO:0000259" key="12">
    <source>
        <dbReference type="SMART" id="SM00228"/>
    </source>
</evidence>
<evidence type="ECO:0000256" key="8">
    <source>
        <dbReference type="ARBA" id="ARBA00022989"/>
    </source>
</evidence>
<evidence type="ECO:0000256" key="6">
    <source>
        <dbReference type="ARBA" id="ARBA00022801"/>
    </source>
</evidence>
<keyword evidence="7" id="KW-0862">Zinc</keyword>
<keyword evidence="9 13" id="KW-0482">Metalloprotease</keyword>
<dbReference type="Proteomes" id="UP000246050">
    <property type="component" value="Unassembled WGS sequence"/>
</dbReference>
<evidence type="ECO:0000256" key="5">
    <source>
        <dbReference type="ARBA" id="ARBA00022692"/>
    </source>
</evidence>